<dbReference type="InterPro" id="IPR009012">
    <property type="entry name" value="GrpE_head"/>
</dbReference>
<evidence type="ECO:0000256" key="2">
    <source>
        <dbReference type="ARBA" id="ARBA00023186"/>
    </source>
</evidence>
<dbReference type="Gene3D" id="2.30.22.10">
    <property type="entry name" value="Head domain of nucleotide exchange factor GrpE"/>
    <property type="match status" value="1"/>
</dbReference>
<dbReference type="Gene3D" id="3.90.20.20">
    <property type="match status" value="1"/>
</dbReference>
<comment type="subunit">
    <text evidence="3">Homodimer.</text>
</comment>
<evidence type="ECO:0000256" key="6">
    <source>
        <dbReference type="SAM" id="Coils"/>
    </source>
</evidence>
<dbReference type="PANTHER" id="PTHR21237">
    <property type="entry name" value="GRPE PROTEIN"/>
    <property type="match status" value="1"/>
</dbReference>
<feature type="coiled-coil region" evidence="6">
    <location>
        <begin position="28"/>
        <end position="62"/>
    </location>
</feature>
<sequence>MKKQQKDEEIEVTLKSEDLKNLKVEVDTSEIEKQVNELTNDLQRTRADFENFRKQVEVQKENVKKTTQLATVYKMLPLLDDLDRAIGSYMELKPLEKSLEKTLKDLNLAKIVSSEGVEFNPDLHDAVMVEGDGEKEVIGETLRPGYYYEGEVLRPAMVKVKKI</sequence>
<evidence type="ECO:0000313" key="8">
    <source>
        <dbReference type="Proteomes" id="UP001191019"/>
    </source>
</evidence>
<organism evidence="7 8">
    <name type="scientific">Candidatus Nanosyncoccus alces</name>
    <dbReference type="NCBI Taxonomy" id="2171997"/>
    <lineage>
        <taxon>Bacteria</taxon>
        <taxon>Candidatus Saccharimonadota</taxon>
        <taxon>Candidatus Nanosyncoccalia</taxon>
        <taxon>Candidatus Nanosyncoccales</taxon>
        <taxon>Candidatus Nanosyncoccaceae</taxon>
        <taxon>Candidatus Nanosyncoccus</taxon>
    </lineage>
</organism>
<keyword evidence="6" id="KW-0175">Coiled coil</keyword>
<dbReference type="SUPFAM" id="SSF51064">
    <property type="entry name" value="Head domain of nucleotide exchange factor GrpE"/>
    <property type="match status" value="1"/>
</dbReference>
<comment type="subcellular location">
    <subcellularLocation>
        <location evidence="3">Cytoplasm</location>
    </subcellularLocation>
</comment>
<evidence type="ECO:0000313" key="7">
    <source>
        <dbReference type="EMBL" id="RYC74809.1"/>
    </source>
</evidence>
<comment type="caution">
    <text evidence="7">The sequence shown here is derived from an EMBL/GenBank/DDBJ whole genome shotgun (WGS) entry which is preliminary data.</text>
</comment>
<evidence type="ECO:0000256" key="5">
    <source>
        <dbReference type="RuleBase" id="RU004478"/>
    </source>
</evidence>
<evidence type="ECO:0000256" key="4">
    <source>
        <dbReference type="RuleBase" id="RU000639"/>
    </source>
</evidence>
<comment type="similarity">
    <text evidence="1 3 5">Belongs to the GrpE family.</text>
</comment>
<protein>
    <recommendedName>
        <fullName evidence="3 4">Protein GrpE</fullName>
    </recommendedName>
    <alternativeName>
        <fullName evidence="3">HSP-70 cofactor</fullName>
    </alternativeName>
</protein>
<dbReference type="Proteomes" id="UP001191019">
    <property type="component" value="Unassembled WGS sequence"/>
</dbReference>
<proteinExistence type="inferred from homology"/>
<dbReference type="RefSeq" id="WP_129734795.1">
    <property type="nucleotide sequence ID" value="NZ_PRLM01000003.1"/>
</dbReference>
<gene>
    <name evidence="3 7" type="primary">grpE</name>
    <name evidence="7" type="ORF">G3RUM_00356</name>
</gene>
<evidence type="ECO:0000256" key="1">
    <source>
        <dbReference type="ARBA" id="ARBA00009054"/>
    </source>
</evidence>
<keyword evidence="2 3" id="KW-0143">Chaperone</keyword>
<keyword evidence="3 4" id="KW-0346">Stress response</keyword>
<dbReference type="SUPFAM" id="SSF58014">
    <property type="entry name" value="Coiled-coil domain of nucleotide exchange factor GrpE"/>
    <property type="match status" value="1"/>
</dbReference>
<reference evidence="7 8" key="2">
    <citation type="journal article" date="2020" name="Cell Rep.">
        <title>Acquisition and Adaptation of Ultra-small Parasitic Reduced Genome Bacteria to Mammalian Hosts.</title>
        <authorList>
            <person name="McLean J.S."/>
            <person name="Bor B."/>
            <person name="Kerns K.A."/>
            <person name="Liu Q."/>
            <person name="To T.T."/>
            <person name="Solden L."/>
            <person name="Hendrickson E.L."/>
            <person name="Wrighton K."/>
            <person name="Shi W."/>
            <person name="He X."/>
        </authorList>
    </citation>
    <scope>NUCLEOTIDE SEQUENCE [LARGE SCALE GENOMIC DNA]</scope>
    <source>
        <strain evidence="7 8">TM7_G3_2_Rum_HOT_351B</strain>
    </source>
</reference>
<dbReference type="PANTHER" id="PTHR21237:SF23">
    <property type="entry name" value="GRPE PROTEIN HOMOLOG, MITOCHONDRIAL"/>
    <property type="match status" value="1"/>
</dbReference>
<accession>A0ABY0FPC8</accession>
<dbReference type="PRINTS" id="PR00773">
    <property type="entry name" value="GRPEPROTEIN"/>
</dbReference>
<dbReference type="HAMAP" id="MF_01151">
    <property type="entry name" value="GrpE"/>
    <property type="match status" value="1"/>
</dbReference>
<evidence type="ECO:0000256" key="3">
    <source>
        <dbReference type="HAMAP-Rule" id="MF_01151"/>
    </source>
</evidence>
<dbReference type="InterPro" id="IPR000740">
    <property type="entry name" value="GrpE"/>
</dbReference>
<name>A0ABY0FPC8_9BACT</name>
<keyword evidence="3" id="KW-0963">Cytoplasm</keyword>
<dbReference type="PROSITE" id="PS01071">
    <property type="entry name" value="GRPE"/>
    <property type="match status" value="1"/>
</dbReference>
<comment type="function">
    <text evidence="3 4">Participates actively in the response to hyperosmotic and heat shock by preventing the aggregation of stress-denatured proteins, in association with DnaK and GrpE. It is the nucleotide exchange factor for DnaK and may function as a thermosensor. Unfolded proteins bind initially to DnaJ; upon interaction with the DnaJ-bound protein, DnaK hydrolyzes its bound ATP, resulting in the formation of a stable complex. GrpE releases ADP from DnaK; ATP binding to DnaK triggers the release of the substrate protein, thus completing the reaction cycle. Several rounds of ATP-dependent interactions between DnaJ, DnaK and GrpE are required for fully efficient folding.</text>
</comment>
<keyword evidence="8" id="KW-1185">Reference proteome</keyword>
<dbReference type="InterPro" id="IPR013805">
    <property type="entry name" value="GrpE_CC"/>
</dbReference>
<dbReference type="EMBL" id="PRLM01000003">
    <property type="protein sequence ID" value="RYC74809.1"/>
    <property type="molecule type" value="Genomic_DNA"/>
</dbReference>
<reference evidence="7 8" key="1">
    <citation type="journal article" date="2018" name="bioRxiv">
        <title>Evidence of independent acquisition and adaption of ultra-small bacteria to human hosts across the highly diverse yet reduced genomes of the phylum Saccharibacteria.</title>
        <authorList>
            <person name="McLean J.S."/>
            <person name="Bor B."/>
            <person name="To T.T."/>
            <person name="Liu Q."/>
            <person name="Kearns K.A."/>
            <person name="Solden L.M."/>
            <person name="Wrighton K.C."/>
            <person name="He X."/>
            <person name="Shi W."/>
        </authorList>
    </citation>
    <scope>NUCLEOTIDE SEQUENCE [LARGE SCALE GENOMIC DNA]</scope>
    <source>
        <strain evidence="7 8">TM7_G3_2_Rum_HOT_351B</strain>
    </source>
</reference>
<dbReference type="Pfam" id="PF01025">
    <property type="entry name" value="GrpE"/>
    <property type="match status" value="1"/>
</dbReference>